<evidence type="ECO:0000256" key="1">
    <source>
        <dbReference type="ARBA" id="ARBA00022603"/>
    </source>
</evidence>
<organism evidence="5 6">
    <name type="scientific">Methanolobus chelungpuianus</name>
    <dbReference type="NCBI Taxonomy" id="502115"/>
    <lineage>
        <taxon>Archaea</taxon>
        <taxon>Methanobacteriati</taxon>
        <taxon>Methanobacteriota</taxon>
        <taxon>Stenosarchaea group</taxon>
        <taxon>Methanomicrobia</taxon>
        <taxon>Methanosarcinales</taxon>
        <taxon>Methanosarcinaceae</taxon>
        <taxon>Methanolobus</taxon>
    </lineage>
</organism>
<evidence type="ECO:0000256" key="2">
    <source>
        <dbReference type="ARBA" id="ARBA00022679"/>
    </source>
</evidence>
<dbReference type="AlphaFoldDB" id="A0AAE3KV58"/>
<protein>
    <submittedName>
        <fullName evidence="5">Peptidoglycan-binding protein LysM</fullName>
    </submittedName>
</protein>
<evidence type="ECO:0000259" key="4">
    <source>
        <dbReference type="Pfam" id="PF13649"/>
    </source>
</evidence>
<dbReference type="EMBL" id="JTEO01000001">
    <property type="protein sequence ID" value="MCQ6961670.1"/>
    <property type="molecule type" value="Genomic_DNA"/>
</dbReference>
<accession>A0AAE3KV58</accession>
<keyword evidence="6" id="KW-1185">Reference proteome</keyword>
<sequence>MDTRSHILAWDEEYRHVRWGGPRPVSAVEKEVLPGSLVLDAGCGNGRYLLPLSKKYDVVGADVSMNALSEARSYLARSDRHAECIASTLTALPFSANSFDAVVCYGVMQHLFESERTLAAEEIRRVLKPSGILFIEVFGTDDMRFGGHEVEHNTFLRNGGIIYHYFTEQELVSLLGGFVQVDLQSIRTEKTFNGELHTRHLIKGKASLQKAIPR</sequence>
<dbReference type="PANTHER" id="PTHR43464">
    <property type="entry name" value="METHYLTRANSFERASE"/>
    <property type="match status" value="1"/>
</dbReference>
<keyword evidence="3" id="KW-0949">S-adenosyl-L-methionine</keyword>
<evidence type="ECO:0000313" key="5">
    <source>
        <dbReference type="EMBL" id="MCQ6961670.1"/>
    </source>
</evidence>
<evidence type="ECO:0000256" key="3">
    <source>
        <dbReference type="ARBA" id="ARBA00022691"/>
    </source>
</evidence>
<dbReference type="CDD" id="cd02440">
    <property type="entry name" value="AdoMet_MTases"/>
    <property type="match status" value="1"/>
</dbReference>
<gene>
    <name evidence="5" type="ORF">PV02_00270</name>
</gene>
<keyword evidence="1" id="KW-0489">Methyltransferase</keyword>
<proteinExistence type="predicted"/>
<name>A0AAE3KV58_9EURY</name>
<keyword evidence="2" id="KW-0808">Transferase</keyword>
<reference evidence="5 6" key="1">
    <citation type="journal article" date="2011" name="Appl. Environ. Microbiol.">
        <title>Methanogenic archaea isolated from Taiwan's Chelungpu fault.</title>
        <authorList>
            <person name="Wu S.Y."/>
            <person name="Lai M.C."/>
        </authorList>
    </citation>
    <scope>NUCLEOTIDE SEQUENCE [LARGE SCALE GENOMIC DNA]</scope>
    <source>
        <strain evidence="5 6">St545Mb</strain>
    </source>
</reference>
<dbReference type="PANTHER" id="PTHR43464:SF19">
    <property type="entry name" value="UBIQUINONE BIOSYNTHESIS O-METHYLTRANSFERASE, MITOCHONDRIAL"/>
    <property type="match status" value="1"/>
</dbReference>
<dbReference type="Gene3D" id="3.40.50.150">
    <property type="entry name" value="Vaccinia Virus protein VP39"/>
    <property type="match status" value="1"/>
</dbReference>
<dbReference type="GO" id="GO:0008168">
    <property type="term" value="F:methyltransferase activity"/>
    <property type="evidence" value="ECO:0007669"/>
    <property type="project" value="UniProtKB-KW"/>
</dbReference>
<dbReference type="RefSeq" id="WP_256621296.1">
    <property type="nucleotide sequence ID" value="NZ_JTEO01000001.1"/>
</dbReference>
<dbReference type="InterPro" id="IPR041698">
    <property type="entry name" value="Methyltransf_25"/>
</dbReference>
<evidence type="ECO:0000313" key="6">
    <source>
        <dbReference type="Proteomes" id="UP001206983"/>
    </source>
</evidence>
<dbReference type="GO" id="GO:0032259">
    <property type="term" value="P:methylation"/>
    <property type="evidence" value="ECO:0007669"/>
    <property type="project" value="UniProtKB-KW"/>
</dbReference>
<dbReference type="Proteomes" id="UP001206983">
    <property type="component" value="Unassembled WGS sequence"/>
</dbReference>
<dbReference type="InterPro" id="IPR029063">
    <property type="entry name" value="SAM-dependent_MTases_sf"/>
</dbReference>
<feature type="domain" description="Methyltransferase" evidence="4">
    <location>
        <begin position="38"/>
        <end position="131"/>
    </location>
</feature>
<dbReference type="SUPFAM" id="SSF53335">
    <property type="entry name" value="S-adenosyl-L-methionine-dependent methyltransferases"/>
    <property type="match status" value="1"/>
</dbReference>
<dbReference type="Pfam" id="PF13649">
    <property type="entry name" value="Methyltransf_25"/>
    <property type="match status" value="1"/>
</dbReference>
<comment type="caution">
    <text evidence="5">The sequence shown here is derived from an EMBL/GenBank/DDBJ whole genome shotgun (WGS) entry which is preliminary data.</text>
</comment>